<feature type="region of interest" description="Disordered" evidence="1">
    <location>
        <begin position="33"/>
        <end position="54"/>
    </location>
</feature>
<name>A0ABD4SCU5_9LACO</name>
<feature type="compositionally biased region" description="Low complexity" evidence="1">
    <location>
        <begin position="39"/>
        <end position="48"/>
    </location>
</feature>
<sequence length="54" mass="6311">MKYFILVSAIVYGILKLIELKLKQEDKKLDERLAEVSRSKQNNSVSSSQKDRNR</sequence>
<evidence type="ECO:0000256" key="1">
    <source>
        <dbReference type="SAM" id="MobiDB-lite"/>
    </source>
</evidence>
<evidence type="ECO:0000313" key="3">
    <source>
        <dbReference type="Proteomes" id="UP001320314"/>
    </source>
</evidence>
<gene>
    <name evidence="2" type="ORF">LOB39_02495</name>
</gene>
<evidence type="ECO:0000313" key="2">
    <source>
        <dbReference type="EMBL" id="MCD5517445.1"/>
    </source>
</evidence>
<dbReference type="AlphaFoldDB" id="A0ABD4SCU5"/>
<dbReference type="EMBL" id="JAJNUD010000003">
    <property type="protein sequence ID" value="MCD5517445.1"/>
    <property type="molecule type" value="Genomic_DNA"/>
</dbReference>
<comment type="caution">
    <text evidence="2">The sequence shown here is derived from an EMBL/GenBank/DDBJ whole genome shotgun (WGS) entry which is preliminary data.</text>
</comment>
<accession>A0ABD4SCU5</accession>
<protein>
    <submittedName>
        <fullName evidence="2">Uncharacterized protein</fullName>
    </submittedName>
</protein>
<organism evidence="2 3">
    <name type="scientific">Lactobacillus delbrueckii subsp. allosunkii</name>
    <dbReference type="NCBI Taxonomy" id="1050107"/>
    <lineage>
        <taxon>Bacteria</taxon>
        <taxon>Bacillati</taxon>
        <taxon>Bacillota</taxon>
        <taxon>Bacilli</taxon>
        <taxon>Lactobacillales</taxon>
        <taxon>Lactobacillaceae</taxon>
        <taxon>Lactobacillus</taxon>
    </lineage>
</organism>
<reference evidence="2 3" key="1">
    <citation type="submission" date="2021-12" db="EMBL/GenBank/DDBJ databases">
        <title>Antimicrobial susceptibility of Lactobacillus delbrueckii subsp. lactis obtained from milk products and other habitats.</title>
        <authorList>
            <person name="Shani N."/>
        </authorList>
    </citation>
    <scope>NUCLEOTIDE SEQUENCE [LARGE SCALE GENOMIC DNA]</scope>
    <source>
        <strain evidence="2 3">CIRM BIA 266</strain>
    </source>
</reference>
<proteinExistence type="predicted"/>
<dbReference type="Proteomes" id="UP001320314">
    <property type="component" value="Unassembled WGS sequence"/>
</dbReference>
<dbReference type="RefSeq" id="WP_231523286.1">
    <property type="nucleotide sequence ID" value="NZ_JAJNUD010000003.1"/>
</dbReference>